<organism evidence="2">
    <name type="scientific">Psilocybe cubensis</name>
    <name type="common">Psychedelic mushroom</name>
    <name type="synonym">Stropharia cubensis</name>
    <dbReference type="NCBI Taxonomy" id="181762"/>
    <lineage>
        <taxon>Eukaryota</taxon>
        <taxon>Fungi</taxon>
        <taxon>Dikarya</taxon>
        <taxon>Basidiomycota</taxon>
        <taxon>Agaricomycotina</taxon>
        <taxon>Agaricomycetes</taxon>
        <taxon>Agaricomycetidae</taxon>
        <taxon>Agaricales</taxon>
        <taxon>Agaricineae</taxon>
        <taxon>Strophariaceae</taxon>
        <taxon>Psilocybe</taxon>
    </lineage>
</organism>
<sequence>MSWCKKNIQERWEKRFALRVAEHDESILVLKTRFDQVWNWFSAAELGKTVTEYWSAWYEHAEKGLYSADSSRPLIKPDPNYVHDLDDVRPELFTQILVDGETEFVPDLRKIGLLGSRWIVSRKRNTNLFDLANVWKKTVFRKLDENIAEKGGVVPETQNFQLTKEFADAGSAEALRVSSTFSTARDVFQKAINDGAIQAKKDELAFWDDKCALNNCYEAAALIVKTTYDDRKSSYKLPVFSTDNKGVRRITDWVVSPQKKAECSALQTILPAIFSHIKQIVNLRHRALAIKIEKKRSTAATADVEMADATKPGPSIQSLIDKGLNARLKKLNLGSTLSGQNSSKAPQPQAKKAGPSKFKPSSTPSQKKPQTKASNKVDNKKKGKGRAPVKNDPKGKGKARA</sequence>
<feature type="compositionally biased region" description="Polar residues" evidence="1">
    <location>
        <begin position="334"/>
        <end position="346"/>
    </location>
</feature>
<protein>
    <submittedName>
        <fullName evidence="2">Uncharacterized protein</fullName>
    </submittedName>
</protein>
<feature type="region of interest" description="Disordered" evidence="1">
    <location>
        <begin position="334"/>
        <end position="401"/>
    </location>
</feature>
<evidence type="ECO:0000313" key="2">
    <source>
        <dbReference type="EMBL" id="KAG5161653.1"/>
    </source>
</evidence>
<comment type="caution">
    <text evidence="2">The sequence shown here is derived from an EMBL/GenBank/DDBJ whole genome shotgun (WGS) entry which is preliminary data.</text>
</comment>
<accession>A0A8H7XL33</accession>
<evidence type="ECO:0000256" key="1">
    <source>
        <dbReference type="SAM" id="MobiDB-lite"/>
    </source>
</evidence>
<gene>
    <name evidence="2" type="ORF">JR316_013471</name>
</gene>
<dbReference type="EMBL" id="JAFIQS010000031">
    <property type="protein sequence ID" value="KAG5161653.1"/>
    <property type="molecule type" value="Genomic_DNA"/>
</dbReference>
<name>A0A8H7XL33_PSICU</name>
<dbReference type="AlphaFoldDB" id="A0A8H7XL33"/>
<feature type="compositionally biased region" description="Polar residues" evidence="1">
    <location>
        <begin position="359"/>
        <end position="374"/>
    </location>
</feature>
<proteinExistence type="predicted"/>
<reference evidence="2" key="1">
    <citation type="submission" date="2021-02" db="EMBL/GenBank/DDBJ databases">
        <title>Psilocybe cubensis genome.</title>
        <authorList>
            <person name="Mckernan K.J."/>
            <person name="Crawford S."/>
            <person name="Trippe A."/>
            <person name="Kane L.T."/>
            <person name="Mclaughlin S."/>
        </authorList>
    </citation>
    <scope>NUCLEOTIDE SEQUENCE [LARGE SCALE GENOMIC DNA]</scope>
    <source>
        <strain evidence="2">MGC-MH-2018</strain>
    </source>
</reference>